<evidence type="ECO:0000313" key="2">
    <source>
        <dbReference type="EMBL" id="SDF75440.1"/>
    </source>
</evidence>
<dbReference type="STRING" id="551996.SAMN05192573_101295"/>
<accession>A0A1G7NQ75</accession>
<dbReference type="RefSeq" id="WP_256337316.1">
    <property type="nucleotide sequence ID" value="NZ_FNCG01000001.1"/>
</dbReference>
<keyword evidence="3" id="KW-1185">Reference proteome</keyword>
<protein>
    <submittedName>
        <fullName evidence="2">Glycosyl transferase family 2</fullName>
    </submittedName>
</protein>
<gene>
    <name evidence="2" type="ORF">SAMN05192573_101295</name>
</gene>
<proteinExistence type="predicted"/>
<dbReference type="EMBL" id="FNCG01000001">
    <property type="protein sequence ID" value="SDF75440.1"/>
    <property type="molecule type" value="Genomic_DNA"/>
</dbReference>
<dbReference type="SUPFAM" id="SSF53448">
    <property type="entry name" value="Nucleotide-diphospho-sugar transferases"/>
    <property type="match status" value="1"/>
</dbReference>
<evidence type="ECO:0000313" key="3">
    <source>
        <dbReference type="Proteomes" id="UP000199705"/>
    </source>
</evidence>
<dbReference type="InterPro" id="IPR001173">
    <property type="entry name" value="Glyco_trans_2-like"/>
</dbReference>
<keyword evidence="2" id="KW-0808">Transferase</keyword>
<dbReference type="PANTHER" id="PTHR22916">
    <property type="entry name" value="GLYCOSYLTRANSFERASE"/>
    <property type="match status" value="1"/>
</dbReference>
<dbReference type="InterPro" id="IPR029044">
    <property type="entry name" value="Nucleotide-diphossugar_trans"/>
</dbReference>
<dbReference type="Proteomes" id="UP000199705">
    <property type="component" value="Unassembled WGS sequence"/>
</dbReference>
<dbReference type="PANTHER" id="PTHR22916:SF3">
    <property type="entry name" value="UDP-GLCNAC:BETAGAL BETA-1,3-N-ACETYLGLUCOSAMINYLTRANSFERASE-LIKE PROTEIN 1"/>
    <property type="match status" value="1"/>
</dbReference>
<dbReference type="AlphaFoldDB" id="A0A1G7NQ75"/>
<dbReference type="Pfam" id="PF00535">
    <property type="entry name" value="Glycos_transf_2"/>
    <property type="match status" value="1"/>
</dbReference>
<reference evidence="3" key="1">
    <citation type="submission" date="2016-10" db="EMBL/GenBank/DDBJ databases">
        <authorList>
            <person name="Varghese N."/>
            <person name="Submissions S."/>
        </authorList>
    </citation>
    <scope>NUCLEOTIDE SEQUENCE [LARGE SCALE GENOMIC DNA]</scope>
    <source>
        <strain evidence="3">Gh-67</strain>
    </source>
</reference>
<sequence length="285" mass="33337">MNDDEIMVSIICITYNHEKFISEAIRSFLMQKTNFKFEIIIGDDCSTDKTQSIIKFYSETYPGRIKLIASPANLGTHKNLINCVTQCRGRYIALCEGDDYWINEYKLQKQVDFLENNADFVICCHYHKVINVNNKTLYVHPNPTPLIHTYADLLAGKQEETKTATVVYRNIPETLQLFTAPWFFECFAGDKMFKLWATQHTGGKIYVIPEVMSCYRNHEGGVWSMINAKARMEMVISDFNLIIKNFTYSAIAKKRLLLLYIKRYLLFELQNKRFRKAYDTVKYLL</sequence>
<feature type="domain" description="Glycosyltransferase 2-like" evidence="1">
    <location>
        <begin position="9"/>
        <end position="140"/>
    </location>
</feature>
<dbReference type="GO" id="GO:0016758">
    <property type="term" value="F:hexosyltransferase activity"/>
    <property type="evidence" value="ECO:0007669"/>
    <property type="project" value="UniProtKB-ARBA"/>
</dbReference>
<organism evidence="2 3">
    <name type="scientific">Mucilaginibacter gossypii</name>
    <dbReference type="NCBI Taxonomy" id="551996"/>
    <lineage>
        <taxon>Bacteria</taxon>
        <taxon>Pseudomonadati</taxon>
        <taxon>Bacteroidota</taxon>
        <taxon>Sphingobacteriia</taxon>
        <taxon>Sphingobacteriales</taxon>
        <taxon>Sphingobacteriaceae</taxon>
        <taxon>Mucilaginibacter</taxon>
    </lineage>
</organism>
<name>A0A1G7NQ75_9SPHI</name>
<dbReference type="Gene3D" id="3.90.550.10">
    <property type="entry name" value="Spore Coat Polysaccharide Biosynthesis Protein SpsA, Chain A"/>
    <property type="match status" value="1"/>
</dbReference>
<evidence type="ECO:0000259" key="1">
    <source>
        <dbReference type="Pfam" id="PF00535"/>
    </source>
</evidence>